<reference evidence="3" key="1">
    <citation type="journal article" date="2019" name="Int. J. Syst. Evol. Microbiol.">
        <title>The Global Catalogue of Microorganisms (GCM) 10K type strain sequencing project: providing services to taxonomists for standard genome sequencing and annotation.</title>
        <authorList>
            <consortium name="The Broad Institute Genomics Platform"/>
            <consortium name="The Broad Institute Genome Sequencing Center for Infectious Disease"/>
            <person name="Wu L."/>
            <person name="Ma J."/>
        </authorList>
    </citation>
    <scope>NUCLEOTIDE SEQUENCE [LARGE SCALE GENOMIC DNA]</scope>
    <source>
        <strain evidence="3">KCTC 42456</strain>
    </source>
</reference>
<proteinExistence type="predicted"/>
<name>A0ABW5TVP4_9SPHI</name>
<dbReference type="Proteomes" id="UP001597546">
    <property type="component" value="Unassembled WGS sequence"/>
</dbReference>
<feature type="signal peptide" evidence="1">
    <location>
        <begin position="1"/>
        <end position="19"/>
    </location>
</feature>
<dbReference type="EMBL" id="JBHULV010000052">
    <property type="protein sequence ID" value="MFD2733168.1"/>
    <property type="molecule type" value="Genomic_DNA"/>
</dbReference>
<keyword evidence="1" id="KW-0732">Signal</keyword>
<evidence type="ECO:0000313" key="2">
    <source>
        <dbReference type="EMBL" id="MFD2733168.1"/>
    </source>
</evidence>
<evidence type="ECO:0000256" key="1">
    <source>
        <dbReference type="SAM" id="SignalP"/>
    </source>
</evidence>
<sequence length="137" mass="16238">MKNLFLLSLLIFAFNSLYAQIEVRDSVFVKIIDLEPTNYSFSMNDGRIGLVHIYLKNRYENQSGYLTGYFGSNLTLKQKHKLDPSKVITYDQYVKLINKDFLAVLYYYKVYFIISEAKYDYLTLQVRHMSPPEFNQE</sequence>
<protein>
    <submittedName>
        <fullName evidence="2">Uncharacterized protein</fullName>
    </submittedName>
</protein>
<organism evidence="2 3">
    <name type="scientific">Pedobacter alpinus</name>
    <dbReference type="NCBI Taxonomy" id="1590643"/>
    <lineage>
        <taxon>Bacteria</taxon>
        <taxon>Pseudomonadati</taxon>
        <taxon>Bacteroidota</taxon>
        <taxon>Sphingobacteriia</taxon>
        <taxon>Sphingobacteriales</taxon>
        <taxon>Sphingobacteriaceae</taxon>
        <taxon>Pedobacter</taxon>
    </lineage>
</organism>
<accession>A0ABW5TVP4</accession>
<dbReference type="RefSeq" id="WP_379041313.1">
    <property type="nucleotide sequence ID" value="NZ_JBHSKW010000011.1"/>
</dbReference>
<comment type="caution">
    <text evidence="2">The sequence shown here is derived from an EMBL/GenBank/DDBJ whole genome shotgun (WGS) entry which is preliminary data.</text>
</comment>
<gene>
    <name evidence="2" type="ORF">ACFSSE_15775</name>
</gene>
<evidence type="ECO:0000313" key="3">
    <source>
        <dbReference type="Proteomes" id="UP001597546"/>
    </source>
</evidence>
<feature type="chain" id="PRO_5047030922" evidence="1">
    <location>
        <begin position="20"/>
        <end position="137"/>
    </location>
</feature>
<keyword evidence="3" id="KW-1185">Reference proteome</keyword>